<dbReference type="EMBL" id="JAGQDG010000003">
    <property type="protein sequence ID" value="MBQ0935618.1"/>
    <property type="molecule type" value="Genomic_DNA"/>
</dbReference>
<organism evidence="2 3">
    <name type="scientific">Ideonella paludis</name>
    <dbReference type="NCBI Taxonomy" id="1233411"/>
    <lineage>
        <taxon>Bacteria</taxon>
        <taxon>Pseudomonadati</taxon>
        <taxon>Pseudomonadota</taxon>
        <taxon>Betaproteobacteria</taxon>
        <taxon>Burkholderiales</taxon>
        <taxon>Sphaerotilaceae</taxon>
        <taxon>Ideonella</taxon>
    </lineage>
</organism>
<dbReference type="Pfam" id="PF13692">
    <property type="entry name" value="Glyco_trans_1_4"/>
    <property type="match status" value="1"/>
</dbReference>
<dbReference type="CDD" id="cd03807">
    <property type="entry name" value="GT4_WbnK-like"/>
    <property type="match status" value="1"/>
</dbReference>
<dbReference type="PANTHER" id="PTHR12526">
    <property type="entry name" value="GLYCOSYLTRANSFERASE"/>
    <property type="match status" value="1"/>
</dbReference>
<evidence type="ECO:0000313" key="2">
    <source>
        <dbReference type="EMBL" id="MBQ0935618.1"/>
    </source>
</evidence>
<keyword evidence="3" id="KW-1185">Reference proteome</keyword>
<dbReference type="Pfam" id="PF13439">
    <property type="entry name" value="Glyco_transf_4"/>
    <property type="match status" value="1"/>
</dbReference>
<dbReference type="InterPro" id="IPR028098">
    <property type="entry name" value="Glyco_trans_4-like_N"/>
</dbReference>
<protein>
    <submittedName>
        <fullName evidence="2">Glycosyltransferase</fullName>
        <ecNumber evidence="2">2.4.-.-</ecNumber>
    </submittedName>
</protein>
<proteinExistence type="predicted"/>
<name>A0ABS5DWT5_9BURK</name>
<evidence type="ECO:0000259" key="1">
    <source>
        <dbReference type="Pfam" id="PF13439"/>
    </source>
</evidence>
<evidence type="ECO:0000313" key="3">
    <source>
        <dbReference type="Proteomes" id="UP000672097"/>
    </source>
</evidence>
<dbReference type="RefSeq" id="WP_210808715.1">
    <property type="nucleotide sequence ID" value="NZ_JAGQDG010000003.1"/>
</dbReference>
<dbReference type="Gene3D" id="3.40.50.2000">
    <property type="entry name" value="Glycogen Phosphorylase B"/>
    <property type="match status" value="2"/>
</dbReference>
<comment type="caution">
    <text evidence="2">The sequence shown here is derived from an EMBL/GenBank/DDBJ whole genome shotgun (WGS) entry which is preliminary data.</text>
</comment>
<gene>
    <name evidence="2" type="ORF">KAK11_09785</name>
</gene>
<keyword evidence="2" id="KW-0808">Transferase</keyword>
<dbReference type="EC" id="2.4.-.-" evidence="2"/>
<feature type="domain" description="Glycosyltransferase subfamily 4-like N-terminal" evidence="1">
    <location>
        <begin position="13"/>
        <end position="171"/>
    </location>
</feature>
<dbReference type="Proteomes" id="UP000672097">
    <property type="component" value="Unassembled WGS sequence"/>
</dbReference>
<dbReference type="PANTHER" id="PTHR12526:SF638">
    <property type="entry name" value="SPORE COAT PROTEIN SA"/>
    <property type="match status" value="1"/>
</dbReference>
<dbReference type="GO" id="GO:0016757">
    <property type="term" value="F:glycosyltransferase activity"/>
    <property type="evidence" value="ECO:0007669"/>
    <property type="project" value="UniProtKB-KW"/>
</dbReference>
<sequence>MKVLHIITGLDTGGAELMLYRLTQELPGVQHFVISLTSMGSVADRLAKAGISVRALNLSPVNLVRSFFRLYSSCRAINPDVVQTWMVHSDLLGGLAVRLAGVRSLVWGVRTTDYSVESHSTRLVRWLCARLSRVLPARIVCAAHASLLNSQAAGYAAAKLMVIPNGFDVARLSESLGAGEPMRQTLGLNRDACVVGCLGRYNPAKDHANFVTAAGLLADRFPHVRFLMVGRGLDKANQALMQHIESTGFPERFILLGERSDPAVCLNAMDVFVLSSCTEGFPNVLGEAMAMGLPCVSTDAGDAAMLMGSREWVVPVRDSKALADRLAQLLALPLEVRQQMGAQARQRVVEQFSMSATADQFMNLYTSLVTAKS</sequence>
<dbReference type="SUPFAM" id="SSF53756">
    <property type="entry name" value="UDP-Glycosyltransferase/glycogen phosphorylase"/>
    <property type="match status" value="1"/>
</dbReference>
<keyword evidence="2" id="KW-0328">Glycosyltransferase</keyword>
<accession>A0ABS5DWT5</accession>
<reference evidence="2 3" key="1">
    <citation type="submission" date="2021-04" db="EMBL/GenBank/DDBJ databases">
        <title>The genome sequence of type strain Ideonella paludis KCTC 32238.</title>
        <authorList>
            <person name="Liu Y."/>
        </authorList>
    </citation>
    <scope>NUCLEOTIDE SEQUENCE [LARGE SCALE GENOMIC DNA]</scope>
    <source>
        <strain evidence="2 3">KCTC 32238</strain>
    </source>
</reference>